<dbReference type="Pfam" id="PF05309">
    <property type="entry name" value="TraE"/>
    <property type="match status" value="1"/>
</dbReference>
<keyword evidence="1" id="KW-0472">Membrane</keyword>
<protein>
    <recommendedName>
        <fullName evidence="3">Conjugal transfer protein TraE</fullName>
    </recommendedName>
</protein>
<reference evidence="2" key="1">
    <citation type="submission" date="2019-08" db="EMBL/GenBank/DDBJ databases">
        <authorList>
            <person name="Kucharzyk K."/>
            <person name="Murdoch R.W."/>
            <person name="Higgins S."/>
            <person name="Loffler F."/>
        </authorList>
    </citation>
    <scope>NUCLEOTIDE SEQUENCE</scope>
</reference>
<dbReference type="EMBL" id="VSSQ01000349">
    <property type="protein sequence ID" value="MPL92162.1"/>
    <property type="molecule type" value="Genomic_DNA"/>
</dbReference>
<comment type="caution">
    <text evidence="2">The sequence shown here is derived from an EMBL/GenBank/DDBJ whole genome shotgun (WGS) entry which is preliminary data.</text>
</comment>
<feature type="transmembrane region" description="Helical" evidence="1">
    <location>
        <begin position="20"/>
        <end position="38"/>
    </location>
</feature>
<name>A0A644VNN2_9ZZZZ</name>
<keyword evidence="1" id="KW-0812">Transmembrane</keyword>
<keyword evidence="1" id="KW-1133">Transmembrane helix</keyword>
<dbReference type="InterPro" id="IPR007973">
    <property type="entry name" value="Pilus_assembly_TraE"/>
</dbReference>
<sequence length="185" mass="20897">MDFSTLNRKYRQAKTARNGLAFVLAACLGIIFMLSFRISQENTQVVLIPSRVSDGMVARGAADIRYIEALSLDAVYAMYTISPNTVRYGREVIERISSAADRARLLDAYDDIADDIKLRRISTIFRPEKIEHNLGRLQVFVQGSLATYLDTTEVSSNPRRIMLTFVEEGSSTRLSRIELVEIEPK</sequence>
<dbReference type="AlphaFoldDB" id="A0A644VNN2"/>
<proteinExistence type="predicted"/>
<evidence type="ECO:0000313" key="2">
    <source>
        <dbReference type="EMBL" id="MPL92162.1"/>
    </source>
</evidence>
<accession>A0A644VNN2</accession>
<evidence type="ECO:0008006" key="3">
    <source>
        <dbReference type="Google" id="ProtNLM"/>
    </source>
</evidence>
<organism evidence="2">
    <name type="scientific">bioreactor metagenome</name>
    <dbReference type="NCBI Taxonomy" id="1076179"/>
    <lineage>
        <taxon>unclassified sequences</taxon>
        <taxon>metagenomes</taxon>
        <taxon>ecological metagenomes</taxon>
    </lineage>
</organism>
<gene>
    <name evidence="2" type="ORF">SDC9_38259</name>
</gene>
<evidence type="ECO:0000256" key="1">
    <source>
        <dbReference type="SAM" id="Phobius"/>
    </source>
</evidence>